<evidence type="ECO:0000313" key="3">
    <source>
        <dbReference type="WBParaSite" id="jg25638"/>
    </source>
</evidence>
<keyword evidence="2" id="KW-1185">Reference proteome</keyword>
<evidence type="ECO:0000256" key="1">
    <source>
        <dbReference type="SAM" id="MobiDB-lite"/>
    </source>
</evidence>
<dbReference type="Proteomes" id="UP000887574">
    <property type="component" value="Unplaced"/>
</dbReference>
<accession>A0A915E217</accession>
<feature type="compositionally biased region" description="Low complexity" evidence="1">
    <location>
        <begin position="149"/>
        <end position="171"/>
    </location>
</feature>
<evidence type="ECO:0000313" key="2">
    <source>
        <dbReference type="Proteomes" id="UP000887574"/>
    </source>
</evidence>
<protein>
    <submittedName>
        <fullName evidence="3">Uncharacterized protein</fullName>
    </submittedName>
</protein>
<proteinExistence type="predicted"/>
<sequence length="180" mass="20114">MADLPAKRSPVVVFVTGRTDEKVPEKLFDVTRSNRPVNHVLCHATQGIFIIGNMTYLPRSDKLPFSMYLKSVAKICPPVKAKDYILACIPVVNEQAVPSRSIDGMLQFEEQSLLADCSITSLFVPENPVPFIIEQVSMEVDAPVDNLQEEQNVPNVQNQENQPNQVEEIPQGDQLNPDQQ</sequence>
<dbReference type="AlphaFoldDB" id="A0A915E217"/>
<feature type="region of interest" description="Disordered" evidence="1">
    <location>
        <begin position="148"/>
        <end position="180"/>
    </location>
</feature>
<reference evidence="3" key="1">
    <citation type="submission" date="2022-11" db="UniProtKB">
        <authorList>
            <consortium name="WormBaseParasite"/>
        </authorList>
    </citation>
    <scope>IDENTIFICATION</scope>
</reference>
<dbReference type="WBParaSite" id="jg25638">
    <property type="protein sequence ID" value="jg25638"/>
    <property type="gene ID" value="jg25638"/>
</dbReference>
<organism evidence="2 3">
    <name type="scientific">Ditylenchus dipsaci</name>
    <dbReference type="NCBI Taxonomy" id="166011"/>
    <lineage>
        <taxon>Eukaryota</taxon>
        <taxon>Metazoa</taxon>
        <taxon>Ecdysozoa</taxon>
        <taxon>Nematoda</taxon>
        <taxon>Chromadorea</taxon>
        <taxon>Rhabditida</taxon>
        <taxon>Tylenchina</taxon>
        <taxon>Tylenchomorpha</taxon>
        <taxon>Sphaerularioidea</taxon>
        <taxon>Anguinidae</taxon>
        <taxon>Anguininae</taxon>
        <taxon>Ditylenchus</taxon>
    </lineage>
</organism>
<name>A0A915E217_9BILA</name>